<dbReference type="PANTHER" id="PTHR47963">
    <property type="entry name" value="DEAD-BOX ATP-DEPENDENT RNA HELICASE 47, MITOCHONDRIAL"/>
    <property type="match status" value="1"/>
</dbReference>
<evidence type="ECO:0000313" key="13">
    <source>
        <dbReference type="Proteomes" id="UP000325141"/>
    </source>
</evidence>
<keyword evidence="2 7" id="KW-0547">Nucleotide-binding</keyword>
<dbReference type="GO" id="GO:0005829">
    <property type="term" value="C:cytosol"/>
    <property type="evidence" value="ECO:0007669"/>
    <property type="project" value="TreeGrafter"/>
</dbReference>
<dbReference type="Gene3D" id="3.30.70.330">
    <property type="match status" value="1"/>
</dbReference>
<dbReference type="GO" id="GO:0033592">
    <property type="term" value="F:RNA strand annealing activity"/>
    <property type="evidence" value="ECO:0007669"/>
    <property type="project" value="TreeGrafter"/>
</dbReference>
<feature type="region of interest" description="Disordered" evidence="8">
    <location>
        <begin position="530"/>
        <end position="625"/>
    </location>
</feature>
<sequence>MNKFQELGLNELLLKAIQDLGFETPSEVQEKAIPLLLQQDTDIVALAQTGTGKTAAFGFPLIQKIDPENRSTQALILSPTRELCLQITNEIKQYSKYVKGLHTVAVYGGSSITEQAREVKKGAQVIVATPGRMQDMINRNLVNIKNIQICILDEADEMLNMGFYEDITAILSDTPEEKNTWLFSATMPQEVARIAKEFMKRPHEITVGQKNQGSTTVSHEYYLVGARDRYPALKRLADINPNIFSVIFCRTKRDTQAVAEKLIEDGYNAAALHGDLSQAQRDGVMKAFRGRQIQMLVATDVAARGIDVDDITHVINYQLPDEVETYNHRSGRTGRAGKLGTSIVIVTKSEYKKISQIERIIKTKFVHKPIPTGMEICQAQLIHLANKVKSVEVDAEIETYLPQIEELLGDLTKEELIKKMFSVEFNRFIEYYKKQNTIDSPRPRENSEGGTAVSSDGSVRYFLNLGARDNFDWMSLKDFLRDTLDLGRDDLFKVDVKEGFSFFNTDATHSERIIEILNNMHHEGRQVNVEISTSGGGSSSRRDHNGRGGRSSGGGGFRGERSSGFRGERSGGFRGERSSSDRRPAGGDRFGDRKTESKFGRNREDDRPAHNERRSVRGDRPRRSN</sequence>
<feature type="compositionally biased region" description="Gly residues" evidence="8">
    <location>
        <begin position="548"/>
        <end position="557"/>
    </location>
</feature>
<keyword evidence="5 7" id="KW-0067">ATP-binding</keyword>
<dbReference type="Gene3D" id="3.40.50.300">
    <property type="entry name" value="P-loop containing nucleotide triphosphate hydrolases"/>
    <property type="match status" value="2"/>
</dbReference>
<dbReference type="PANTHER" id="PTHR47963:SF8">
    <property type="entry name" value="ATP-DEPENDENT RNA HELICASE DEAD"/>
    <property type="match status" value="1"/>
</dbReference>
<dbReference type="PROSITE" id="PS51195">
    <property type="entry name" value="Q_MOTIF"/>
    <property type="match status" value="1"/>
</dbReference>
<feature type="compositionally biased region" description="Basic and acidic residues" evidence="8">
    <location>
        <begin position="558"/>
        <end position="625"/>
    </location>
</feature>
<evidence type="ECO:0000256" key="8">
    <source>
        <dbReference type="SAM" id="MobiDB-lite"/>
    </source>
</evidence>
<dbReference type="SUPFAM" id="SSF52540">
    <property type="entry name" value="P-loop containing nucleoside triphosphate hydrolases"/>
    <property type="match status" value="1"/>
</dbReference>
<feature type="domain" description="DEAD-box RNA helicase Q" evidence="11">
    <location>
        <begin position="2"/>
        <end position="30"/>
    </location>
</feature>
<dbReference type="Pfam" id="PF00270">
    <property type="entry name" value="DEAD"/>
    <property type="match status" value="1"/>
</dbReference>
<evidence type="ECO:0000256" key="7">
    <source>
        <dbReference type="RuleBase" id="RU000492"/>
    </source>
</evidence>
<comment type="caution">
    <text evidence="12">The sequence shown here is derived from an EMBL/GenBank/DDBJ whole genome shotgun (WGS) entry which is preliminary data.</text>
</comment>
<dbReference type="AlphaFoldDB" id="A0A5M6CR20"/>
<dbReference type="PROSITE" id="PS00039">
    <property type="entry name" value="DEAD_ATP_HELICASE"/>
    <property type="match status" value="1"/>
</dbReference>
<feature type="domain" description="Helicase C-terminal" evidence="10">
    <location>
        <begin position="235"/>
        <end position="378"/>
    </location>
</feature>
<dbReference type="PROSITE" id="PS51194">
    <property type="entry name" value="HELICASE_CTER"/>
    <property type="match status" value="1"/>
</dbReference>
<dbReference type="InterPro" id="IPR012677">
    <property type="entry name" value="Nucleotide-bd_a/b_plait_sf"/>
</dbReference>
<dbReference type="InterPro" id="IPR000629">
    <property type="entry name" value="RNA-helicase_DEAD-box_CS"/>
</dbReference>
<dbReference type="GO" id="GO:0005524">
    <property type="term" value="F:ATP binding"/>
    <property type="evidence" value="ECO:0007669"/>
    <property type="project" value="UniProtKB-KW"/>
</dbReference>
<dbReference type="GO" id="GO:0003724">
    <property type="term" value="F:RNA helicase activity"/>
    <property type="evidence" value="ECO:0007669"/>
    <property type="project" value="UniProtKB-EC"/>
</dbReference>
<organism evidence="12 13">
    <name type="scientific">Paenimyroides baculatum</name>
    <dbReference type="NCBI Taxonomy" id="2608000"/>
    <lineage>
        <taxon>Bacteria</taxon>
        <taxon>Pseudomonadati</taxon>
        <taxon>Bacteroidota</taxon>
        <taxon>Flavobacteriia</taxon>
        <taxon>Flavobacteriales</taxon>
        <taxon>Flavobacteriaceae</taxon>
        <taxon>Paenimyroides</taxon>
    </lineage>
</organism>
<dbReference type="InterPro" id="IPR001650">
    <property type="entry name" value="Helicase_C-like"/>
</dbReference>
<dbReference type="Pfam" id="PF03880">
    <property type="entry name" value="DbpA"/>
    <property type="match status" value="1"/>
</dbReference>
<keyword evidence="4 7" id="KW-0347">Helicase</keyword>
<dbReference type="Proteomes" id="UP000325141">
    <property type="component" value="Unassembled WGS sequence"/>
</dbReference>
<dbReference type="InterPro" id="IPR005580">
    <property type="entry name" value="DbpA/CsdA_RNA-bd_dom"/>
</dbReference>
<dbReference type="CDD" id="cd00268">
    <property type="entry name" value="DEADc"/>
    <property type="match status" value="1"/>
</dbReference>
<dbReference type="InterPro" id="IPR014001">
    <property type="entry name" value="Helicase_ATP-bd"/>
</dbReference>
<dbReference type="InterPro" id="IPR027417">
    <property type="entry name" value="P-loop_NTPase"/>
</dbReference>
<dbReference type="CDD" id="cd12252">
    <property type="entry name" value="RRM_DbpA"/>
    <property type="match status" value="1"/>
</dbReference>
<name>A0A5M6CR20_9FLAO</name>
<dbReference type="InterPro" id="IPR044742">
    <property type="entry name" value="DEAD/DEAH_RhlB"/>
</dbReference>
<keyword evidence="13" id="KW-1185">Reference proteome</keyword>
<dbReference type="GO" id="GO:0005840">
    <property type="term" value="C:ribosome"/>
    <property type="evidence" value="ECO:0007669"/>
    <property type="project" value="TreeGrafter"/>
</dbReference>
<dbReference type="Pfam" id="PF00271">
    <property type="entry name" value="Helicase_C"/>
    <property type="match status" value="1"/>
</dbReference>
<proteinExistence type="inferred from homology"/>
<dbReference type="CDD" id="cd18787">
    <property type="entry name" value="SF2_C_DEAD"/>
    <property type="match status" value="1"/>
</dbReference>
<accession>A0A5M6CR20</accession>
<dbReference type="GO" id="GO:0009409">
    <property type="term" value="P:response to cold"/>
    <property type="evidence" value="ECO:0007669"/>
    <property type="project" value="TreeGrafter"/>
</dbReference>
<evidence type="ECO:0000256" key="1">
    <source>
        <dbReference type="ARBA" id="ARBA00012552"/>
    </source>
</evidence>
<evidence type="ECO:0000256" key="6">
    <source>
        <dbReference type="PROSITE-ProRule" id="PRU00552"/>
    </source>
</evidence>
<dbReference type="EC" id="3.6.4.13" evidence="1"/>
<evidence type="ECO:0000256" key="2">
    <source>
        <dbReference type="ARBA" id="ARBA00022741"/>
    </source>
</evidence>
<keyword evidence="3 7" id="KW-0378">Hydrolase</keyword>
<dbReference type="PROSITE" id="PS51192">
    <property type="entry name" value="HELICASE_ATP_BIND_1"/>
    <property type="match status" value="1"/>
</dbReference>
<evidence type="ECO:0000259" key="9">
    <source>
        <dbReference type="PROSITE" id="PS51192"/>
    </source>
</evidence>
<evidence type="ECO:0000256" key="3">
    <source>
        <dbReference type="ARBA" id="ARBA00022801"/>
    </source>
</evidence>
<evidence type="ECO:0000256" key="4">
    <source>
        <dbReference type="ARBA" id="ARBA00022806"/>
    </source>
</evidence>
<gene>
    <name evidence="12" type="ORF">F0460_03370</name>
</gene>
<dbReference type="RefSeq" id="WP_150010268.1">
    <property type="nucleotide sequence ID" value="NZ_VWSG01000002.1"/>
</dbReference>
<dbReference type="SMART" id="SM00490">
    <property type="entry name" value="HELICc"/>
    <property type="match status" value="1"/>
</dbReference>
<comment type="similarity">
    <text evidence="7">Belongs to the DEAD box helicase family.</text>
</comment>
<evidence type="ECO:0000256" key="5">
    <source>
        <dbReference type="ARBA" id="ARBA00022840"/>
    </source>
</evidence>
<dbReference type="InterPro" id="IPR014014">
    <property type="entry name" value="RNA_helicase_DEAD_Q_motif"/>
</dbReference>
<protein>
    <recommendedName>
        <fullName evidence="1">RNA helicase</fullName>
        <ecNumber evidence="1">3.6.4.13</ecNumber>
    </recommendedName>
</protein>
<reference evidence="12 13" key="1">
    <citation type="submission" date="2019-09" db="EMBL/GenBank/DDBJ databases">
        <title>Genome sequence and assembly of Flavobacterium sp.</title>
        <authorList>
            <person name="Chhetri G."/>
        </authorList>
    </citation>
    <scope>NUCLEOTIDE SEQUENCE [LARGE SCALE GENOMIC DNA]</scope>
    <source>
        <strain evidence="12 13">SNL9</strain>
    </source>
</reference>
<dbReference type="GO" id="GO:0016787">
    <property type="term" value="F:hydrolase activity"/>
    <property type="evidence" value="ECO:0007669"/>
    <property type="project" value="UniProtKB-KW"/>
</dbReference>
<evidence type="ECO:0000313" key="12">
    <source>
        <dbReference type="EMBL" id="KAA5537721.1"/>
    </source>
</evidence>
<dbReference type="EMBL" id="VWSG01000002">
    <property type="protein sequence ID" value="KAA5537721.1"/>
    <property type="molecule type" value="Genomic_DNA"/>
</dbReference>
<evidence type="ECO:0000259" key="10">
    <source>
        <dbReference type="PROSITE" id="PS51194"/>
    </source>
</evidence>
<dbReference type="InterPro" id="IPR011545">
    <property type="entry name" value="DEAD/DEAH_box_helicase_dom"/>
</dbReference>
<feature type="short sequence motif" description="Q motif" evidence="6">
    <location>
        <begin position="2"/>
        <end position="30"/>
    </location>
</feature>
<feature type="domain" description="Helicase ATP-binding" evidence="9">
    <location>
        <begin position="34"/>
        <end position="205"/>
    </location>
</feature>
<dbReference type="InterPro" id="IPR050547">
    <property type="entry name" value="DEAD_box_RNA_helicases"/>
</dbReference>
<dbReference type="SMART" id="SM00487">
    <property type="entry name" value="DEXDc"/>
    <property type="match status" value="1"/>
</dbReference>
<evidence type="ECO:0000259" key="11">
    <source>
        <dbReference type="PROSITE" id="PS51195"/>
    </source>
</evidence>